<comment type="cofactor">
    <cofactor evidence="1 9">
        <name>Mg(2+)</name>
        <dbReference type="ChEBI" id="CHEBI:18420"/>
    </cofactor>
</comment>
<dbReference type="InterPro" id="IPR030470">
    <property type="entry name" value="UbiA_prenylTrfase_CS"/>
</dbReference>
<keyword evidence="5 9" id="KW-0808">Transferase</keyword>
<keyword evidence="8 9" id="KW-0472">Membrane</keyword>
<dbReference type="Pfam" id="PF01040">
    <property type="entry name" value="UbiA"/>
    <property type="match status" value="1"/>
</dbReference>
<evidence type="ECO:0000256" key="9">
    <source>
        <dbReference type="HAMAP-Rule" id="MF_01635"/>
    </source>
</evidence>
<evidence type="ECO:0000313" key="10">
    <source>
        <dbReference type="EMBL" id="UXE59654.1"/>
    </source>
</evidence>
<keyword evidence="4 9" id="KW-0997">Cell inner membrane</keyword>
<keyword evidence="9" id="KW-1003">Cell membrane</keyword>
<protein>
    <recommendedName>
        <fullName evidence="9">4-hydroxybenzoate solanesyltransferase</fullName>
        <ecNumber evidence="9">2.5.1.39</ecNumber>
    </recommendedName>
    <alternativeName>
        <fullName evidence="9">4-HB polyprenyltransferase</fullName>
    </alternativeName>
</protein>
<evidence type="ECO:0000256" key="3">
    <source>
        <dbReference type="ARBA" id="ARBA00005985"/>
    </source>
</evidence>
<dbReference type="FunFam" id="1.10.357.140:FF:000008">
    <property type="entry name" value="4-hydroxybenzoate octaprenyltransferase"/>
    <property type="match status" value="1"/>
</dbReference>
<dbReference type="InterPro" id="IPR006370">
    <property type="entry name" value="HB_polyprenyltransferase-like"/>
</dbReference>
<dbReference type="Gene3D" id="1.20.120.1780">
    <property type="entry name" value="UbiA prenyltransferase"/>
    <property type="match status" value="1"/>
</dbReference>
<comment type="subcellular location">
    <subcellularLocation>
        <location evidence="9">Cell inner membrane</location>
        <topology evidence="9">Multi-pass membrane protein</topology>
    </subcellularLocation>
    <subcellularLocation>
        <location evidence="2">Membrane</location>
        <topology evidence="2">Multi-pass membrane protein</topology>
    </subcellularLocation>
</comment>
<evidence type="ECO:0000256" key="5">
    <source>
        <dbReference type="ARBA" id="ARBA00022679"/>
    </source>
</evidence>
<dbReference type="NCBIfam" id="TIGR01474">
    <property type="entry name" value="ubiA_proteo"/>
    <property type="match status" value="1"/>
</dbReference>
<feature type="transmembrane region" description="Helical" evidence="9">
    <location>
        <begin position="146"/>
        <end position="163"/>
    </location>
</feature>
<comment type="catalytic activity">
    <reaction evidence="9">
        <text>all-trans-nonaprenyl diphosphate + 4-hydroxybenzoate = 4-hydroxy-3-(all-trans-nonaprenyl)benzoate + diphosphate</text>
        <dbReference type="Rhea" id="RHEA:17709"/>
        <dbReference type="ChEBI" id="CHEBI:17879"/>
        <dbReference type="ChEBI" id="CHEBI:33019"/>
        <dbReference type="ChEBI" id="CHEBI:58391"/>
        <dbReference type="ChEBI" id="CHEBI:84502"/>
        <dbReference type="EC" id="2.5.1.39"/>
    </reaction>
</comment>
<dbReference type="CDD" id="cd13959">
    <property type="entry name" value="PT_UbiA_COQ2"/>
    <property type="match status" value="1"/>
</dbReference>
<dbReference type="EMBL" id="CP073041">
    <property type="protein sequence ID" value="UXE59654.1"/>
    <property type="molecule type" value="Genomic_DNA"/>
</dbReference>
<keyword evidence="9" id="KW-0460">Magnesium</keyword>
<evidence type="ECO:0000256" key="2">
    <source>
        <dbReference type="ARBA" id="ARBA00004141"/>
    </source>
</evidence>
<feature type="transmembrane region" description="Helical" evidence="9">
    <location>
        <begin position="169"/>
        <end position="192"/>
    </location>
</feature>
<dbReference type="KEGG" id="wna:KA717_28440"/>
<gene>
    <name evidence="9" type="primary">plqA</name>
    <name evidence="10" type="ORF">KA717_28440</name>
</gene>
<evidence type="ECO:0000256" key="8">
    <source>
        <dbReference type="ARBA" id="ARBA00023136"/>
    </source>
</evidence>
<organism evidence="10">
    <name type="scientific">Woronichinia naegeliana WA131</name>
    <dbReference type="NCBI Taxonomy" id="2824559"/>
    <lineage>
        <taxon>Bacteria</taxon>
        <taxon>Bacillati</taxon>
        <taxon>Cyanobacteriota</taxon>
        <taxon>Cyanophyceae</taxon>
        <taxon>Synechococcales</taxon>
        <taxon>Coelosphaeriaceae</taxon>
        <taxon>Woronichinia</taxon>
    </lineage>
</organism>
<feature type="transmembrane region" description="Helical" evidence="9">
    <location>
        <begin position="93"/>
        <end position="113"/>
    </location>
</feature>
<evidence type="ECO:0000256" key="7">
    <source>
        <dbReference type="ARBA" id="ARBA00022989"/>
    </source>
</evidence>
<dbReference type="InterPro" id="IPR039653">
    <property type="entry name" value="Prenyltransferase"/>
</dbReference>
<evidence type="ECO:0000256" key="6">
    <source>
        <dbReference type="ARBA" id="ARBA00022692"/>
    </source>
</evidence>
<feature type="transmembrane region" description="Helical" evidence="9">
    <location>
        <begin position="48"/>
        <end position="72"/>
    </location>
</feature>
<proteinExistence type="inferred from homology"/>
<dbReference type="InterPro" id="IPR000537">
    <property type="entry name" value="UbiA_prenyltransferase"/>
</dbReference>
<keyword evidence="6 9" id="KW-0812">Transmembrane</keyword>
<dbReference type="FunFam" id="1.20.120.1780:FF:000001">
    <property type="entry name" value="4-hydroxybenzoate octaprenyltransferase"/>
    <property type="match status" value="1"/>
</dbReference>
<dbReference type="PANTHER" id="PTHR11048">
    <property type="entry name" value="PRENYLTRANSFERASES"/>
    <property type="match status" value="1"/>
</dbReference>
<evidence type="ECO:0000256" key="4">
    <source>
        <dbReference type="ARBA" id="ARBA00022519"/>
    </source>
</evidence>
<dbReference type="InterPro" id="IPR044878">
    <property type="entry name" value="UbiA_sf"/>
</dbReference>
<evidence type="ECO:0000256" key="1">
    <source>
        <dbReference type="ARBA" id="ARBA00001946"/>
    </source>
</evidence>
<dbReference type="GO" id="GO:0008412">
    <property type="term" value="F:4-hydroxybenzoate polyprenyltransferase activity"/>
    <property type="evidence" value="ECO:0007669"/>
    <property type="project" value="UniProtKB-UniRule"/>
</dbReference>
<feature type="transmembrane region" description="Helical" evidence="9">
    <location>
        <begin position="212"/>
        <end position="233"/>
    </location>
</feature>
<dbReference type="EC" id="2.5.1.39" evidence="9"/>
<dbReference type="PROSITE" id="PS00943">
    <property type="entry name" value="UBIA"/>
    <property type="match status" value="1"/>
</dbReference>
<keyword evidence="7 9" id="KW-1133">Transmembrane helix</keyword>
<sequence>MITESPLSEPTWLTIVRLLRWHKPAGRLILMIPALWAIFLAAEGKPPLPLIGIIILGTLATSALGCVVNDLWDRNIDPQVERTKSRPIAARTLSIQVGIGVAIIALLCAAGLALYLNPLSFWLCVAAVPVIIGYPLAKRVFPVPQLVLSIAWGFAVLISWTAISAHLDFAAWVLWLATIFWTLGFDTVYAMADREDDQRIGVKSSAIFFGQYAGEAVGIFFASTIAAFIYLGMILPLNILYWLALAMAIMGWVIQYLRLSQSEIPAHAYGEIFGQNVWIGFILLGGMILGWL</sequence>
<feature type="transmembrane region" description="Helical" evidence="9">
    <location>
        <begin position="25"/>
        <end position="42"/>
    </location>
</feature>
<dbReference type="NCBIfam" id="NF009514">
    <property type="entry name" value="PRK12873.1"/>
    <property type="match status" value="1"/>
</dbReference>
<comment type="function">
    <text evidence="9">Catalyzes the prenylation of para-hydroxybenzoate (PHB) with an all-trans polyprenyl group. Mediates the second step in the final reaction sequence of plastoquinone-9 (PQ-9) biosynthesis, which is the condensation of the polyisoprenoid side chain with PHB, generating the first membrane-bound Q intermediate 4-hydroxy-3-solanesylbenzoate.</text>
</comment>
<comment type="similarity">
    <text evidence="3 9">Belongs to the UbiA prenyltransferase family.</text>
</comment>
<name>A0A977KTK0_9CYAN</name>
<reference evidence="10" key="1">
    <citation type="submission" date="2021-04" db="EMBL/GenBank/DDBJ databases">
        <title>Genome sequence of Woronichinia naegeliana from Washington state freshwater lake bloom.</title>
        <authorList>
            <person name="Dreher T.W."/>
        </authorList>
    </citation>
    <scope>NUCLEOTIDE SEQUENCE</scope>
    <source>
        <strain evidence="10">WA131</strain>
    </source>
</reference>
<feature type="transmembrane region" description="Helical" evidence="9">
    <location>
        <begin position="119"/>
        <end position="137"/>
    </location>
</feature>
<dbReference type="Proteomes" id="UP001065613">
    <property type="component" value="Chromosome"/>
</dbReference>
<dbReference type="HAMAP" id="MF_01635">
    <property type="entry name" value="UbiA"/>
    <property type="match status" value="1"/>
</dbReference>
<dbReference type="GO" id="GO:0006744">
    <property type="term" value="P:ubiquinone biosynthetic process"/>
    <property type="evidence" value="ECO:0007669"/>
    <property type="project" value="UniProtKB-UniRule"/>
</dbReference>
<accession>A0A977KTK0</accession>
<feature type="transmembrane region" description="Helical" evidence="9">
    <location>
        <begin position="269"/>
        <end position="291"/>
    </location>
</feature>
<dbReference type="AlphaFoldDB" id="A0A977KTK0"/>
<dbReference type="Gene3D" id="1.10.357.140">
    <property type="entry name" value="UbiA prenyltransferase"/>
    <property type="match status" value="1"/>
</dbReference>
<dbReference type="PANTHER" id="PTHR11048:SF28">
    <property type="entry name" value="4-HYDROXYBENZOATE POLYPRENYLTRANSFERASE, MITOCHONDRIAL"/>
    <property type="match status" value="1"/>
</dbReference>
<feature type="transmembrane region" description="Helical" evidence="9">
    <location>
        <begin position="239"/>
        <end position="257"/>
    </location>
</feature>
<dbReference type="GO" id="GO:0005886">
    <property type="term" value="C:plasma membrane"/>
    <property type="evidence" value="ECO:0007669"/>
    <property type="project" value="UniProtKB-SubCell"/>
</dbReference>